<dbReference type="InterPro" id="IPR008258">
    <property type="entry name" value="Transglycosylase_SLT_dom_1"/>
</dbReference>
<name>A0A1F7GIW8_9BACT</name>
<dbReference type="InterPro" id="IPR000189">
    <property type="entry name" value="Transglyc_AS"/>
</dbReference>
<dbReference type="PANTHER" id="PTHR37423:SF2">
    <property type="entry name" value="MEMBRANE-BOUND LYTIC MUREIN TRANSGLYCOSYLASE C"/>
    <property type="match status" value="1"/>
</dbReference>
<dbReference type="PROSITE" id="PS00922">
    <property type="entry name" value="TRANSGLYCOSYLASE"/>
    <property type="match status" value="1"/>
</dbReference>
<reference evidence="3 4" key="1">
    <citation type="journal article" date="2016" name="Nat. Commun.">
        <title>Thousands of microbial genomes shed light on interconnected biogeochemical processes in an aquifer system.</title>
        <authorList>
            <person name="Anantharaman K."/>
            <person name="Brown C.T."/>
            <person name="Hug L.A."/>
            <person name="Sharon I."/>
            <person name="Castelle C.J."/>
            <person name="Probst A.J."/>
            <person name="Thomas B.C."/>
            <person name="Singh A."/>
            <person name="Wilkins M.J."/>
            <person name="Karaoz U."/>
            <person name="Brodie E.L."/>
            <person name="Williams K.H."/>
            <person name="Hubbard S.S."/>
            <person name="Banfield J.F."/>
        </authorList>
    </citation>
    <scope>NUCLEOTIDE SEQUENCE [LARGE SCALE GENOMIC DNA]</scope>
</reference>
<dbReference type="GO" id="GO:0000270">
    <property type="term" value="P:peptidoglycan metabolic process"/>
    <property type="evidence" value="ECO:0007669"/>
    <property type="project" value="InterPro"/>
</dbReference>
<accession>A0A1F7GIW8</accession>
<dbReference type="SUPFAM" id="SSF53955">
    <property type="entry name" value="Lysozyme-like"/>
    <property type="match status" value="1"/>
</dbReference>
<evidence type="ECO:0000259" key="2">
    <source>
        <dbReference type="Pfam" id="PF01464"/>
    </source>
</evidence>
<evidence type="ECO:0000313" key="3">
    <source>
        <dbReference type="EMBL" id="OGK18851.1"/>
    </source>
</evidence>
<proteinExistence type="inferred from homology"/>
<dbReference type="GO" id="GO:0016020">
    <property type="term" value="C:membrane"/>
    <property type="evidence" value="ECO:0007669"/>
    <property type="project" value="InterPro"/>
</dbReference>
<dbReference type="PANTHER" id="PTHR37423">
    <property type="entry name" value="SOLUBLE LYTIC MUREIN TRANSGLYCOSYLASE-RELATED"/>
    <property type="match status" value="1"/>
</dbReference>
<dbReference type="EMBL" id="MFZH01000023">
    <property type="protein sequence ID" value="OGK18851.1"/>
    <property type="molecule type" value="Genomic_DNA"/>
</dbReference>
<protein>
    <recommendedName>
        <fullName evidence="2">Transglycosylase SLT domain-containing protein</fullName>
    </recommendedName>
</protein>
<dbReference type="AlphaFoldDB" id="A0A1F7GIW8"/>
<dbReference type="Gene3D" id="1.10.530.10">
    <property type="match status" value="1"/>
</dbReference>
<comment type="similarity">
    <text evidence="1">Belongs to the transglycosylase Slt family.</text>
</comment>
<evidence type="ECO:0000256" key="1">
    <source>
        <dbReference type="ARBA" id="ARBA00007734"/>
    </source>
</evidence>
<dbReference type="InterPro" id="IPR023346">
    <property type="entry name" value="Lysozyme-like_dom_sf"/>
</dbReference>
<dbReference type="CDD" id="cd00254">
    <property type="entry name" value="LT-like"/>
    <property type="match status" value="1"/>
</dbReference>
<dbReference type="GO" id="GO:0008933">
    <property type="term" value="F:peptidoglycan lytic transglycosylase activity"/>
    <property type="evidence" value="ECO:0007669"/>
    <property type="project" value="InterPro"/>
</dbReference>
<gene>
    <name evidence="3" type="ORF">A2799_02155</name>
</gene>
<dbReference type="Pfam" id="PF01464">
    <property type="entry name" value="SLT"/>
    <property type="match status" value="1"/>
</dbReference>
<comment type="caution">
    <text evidence="3">The sequence shown here is derived from an EMBL/GenBank/DDBJ whole genome shotgun (WGS) entry which is preliminary data.</text>
</comment>
<feature type="domain" description="Transglycosylase SLT" evidence="2">
    <location>
        <begin position="95"/>
        <end position="194"/>
    </location>
</feature>
<evidence type="ECO:0000313" key="4">
    <source>
        <dbReference type="Proteomes" id="UP000176850"/>
    </source>
</evidence>
<organism evidence="3 4">
    <name type="scientific">Candidatus Roizmanbacteria bacterium RIFCSPHIGHO2_01_FULL_39_24</name>
    <dbReference type="NCBI Taxonomy" id="1802032"/>
    <lineage>
        <taxon>Bacteria</taxon>
        <taxon>Candidatus Roizmaniibacteriota</taxon>
    </lineage>
</organism>
<dbReference type="Proteomes" id="UP000176850">
    <property type="component" value="Unassembled WGS sequence"/>
</dbReference>
<sequence length="269" mass="29504">MFYNRRSTSRRSTIQAPRAPMVPLALLLLLVLIILGNAWWSPTTEALSAQPTAVVDAPVQISTVRGLATATPEPPIHIAWLSHTLDPFLWKLANACNRWGVDPRLCAIVALVESGGNPYAVSESGAYGLMQIMPATGSLVATSLDTPVDIYVIDDNVNAGAFLLGDELGYFGFLQSADPTWRWSVMRAAAAFNGSRKYADELIDYETLKVGGNCALYYPEIFDQQMHRYSCWVGGLWDDIDEKESDTLNYWLASGGQRLIDDAVAAAQR</sequence>